<organism evidence="3">
    <name type="scientific">Siphoviridae sp. ctnpt50</name>
    <dbReference type="NCBI Taxonomy" id="2827941"/>
    <lineage>
        <taxon>Viruses</taxon>
        <taxon>Duplodnaviria</taxon>
        <taxon>Heunggongvirae</taxon>
        <taxon>Uroviricota</taxon>
        <taxon>Caudoviricetes</taxon>
    </lineage>
</organism>
<feature type="coiled-coil region" evidence="1">
    <location>
        <begin position="34"/>
        <end position="61"/>
    </location>
</feature>
<feature type="transmembrane region" description="Helical" evidence="2">
    <location>
        <begin position="12"/>
        <end position="29"/>
    </location>
</feature>
<protein>
    <submittedName>
        <fullName evidence="3">Uncharacterized protein</fullName>
    </submittedName>
</protein>
<keyword evidence="2" id="KW-1133">Transmembrane helix</keyword>
<keyword evidence="1" id="KW-0175">Coiled coil</keyword>
<reference evidence="3" key="1">
    <citation type="journal article" date="2021" name="Proc. Natl. Acad. Sci. U.S.A.">
        <title>A Catalog of Tens of Thousands of Viruses from Human Metagenomes Reveals Hidden Associations with Chronic Diseases.</title>
        <authorList>
            <person name="Tisza M.J."/>
            <person name="Buck C.B."/>
        </authorList>
    </citation>
    <scope>NUCLEOTIDE SEQUENCE</scope>
    <source>
        <strain evidence="3">Ctnpt50</strain>
    </source>
</reference>
<keyword evidence="2" id="KW-0812">Transmembrane</keyword>
<proteinExistence type="predicted"/>
<dbReference type="EMBL" id="BK032577">
    <property type="protein sequence ID" value="DAF49051.1"/>
    <property type="molecule type" value="Genomic_DNA"/>
</dbReference>
<accession>A0A8S5SE41</accession>
<evidence type="ECO:0000313" key="3">
    <source>
        <dbReference type="EMBL" id="DAF49051.1"/>
    </source>
</evidence>
<name>A0A8S5SE41_9CAUD</name>
<sequence length="255" mass="28992">MEAFVNAINTYGFFAVLVGVAVFLGYMFVKSRIESREKREKQDLEIKKEDARAKREKDRDAIENDRYDRLVKTLVDVIQRGPIHTVKEQEDDRNLHELIQHNLDSLVAAGAVRAYYFTFHNGGRNVLGHGLLKMSVFAESVSRGDHIMGRYQSIPRSMFTFGYKKLDEIGDYYILNVNDIENEDQASYNFLTEHGAKAALFRAAKSDDGLIIGFVGAEFDTTDFNFEEQKTNVARSTSRIAGALLALHSDEYTIN</sequence>
<keyword evidence="2" id="KW-0472">Membrane</keyword>
<evidence type="ECO:0000256" key="2">
    <source>
        <dbReference type="SAM" id="Phobius"/>
    </source>
</evidence>
<evidence type="ECO:0000256" key="1">
    <source>
        <dbReference type="SAM" id="Coils"/>
    </source>
</evidence>